<evidence type="ECO:0000256" key="6">
    <source>
        <dbReference type="ARBA" id="ARBA00023012"/>
    </source>
</evidence>
<keyword evidence="5" id="KW-0418">Kinase</keyword>
<dbReference type="AlphaFoldDB" id="A0A1F7W6M0"/>
<protein>
    <recommendedName>
        <fullName evidence="2">histidine kinase</fullName>
        <ecNumber evidence="2">2.7.13.3</ecNumber>
    </recommendedName>
</protein>
<dbReference type="PANTHER" id="PTHR45453:SF1">
    <property type="entry name" value="PHOSPHATE REGULON SENSOR PROTEIN PHOR"/>
    <property type="match status" value="1"/>
</dbReference>
<dbReference type="Gene3D" id="3.30.450.20">
    <property type="entry name" value="PAS domain"/>
    <property type="match status" value="1"/>
</dbReference>
<dbReference type="EC" id="2.7.13.3" evidence="2"/>
<reference evidence="11 12" key="1">
    <citation type="journal article" date="2016" name="Nat. Commun.">
        <title>Thousands of microbial genomes shed light on interconnected biogeochemical processes in an aquifer system.</title>
        <authorList>
            <person name="Anantharaman K."/>
            <person name="Brown C.T."/>
            <person name="Hug L.A."/>
            <person name="Sharon I."/>
            <person name="Castelle C.J."/>
            <person name="Probst A.J."/>
            <person name="Thomas B.C."/>
            <person name="Singh A."/>
            <person name="Wilkins M.J."/>
            <person name="Karaoz U."/>
            <person name="Brodie E.L."/>
            <person name="Williams K.H."/>
            <person name="Hubbard S.S."/>
            <person name="Banfield J.F."/>
        </authorList>
    </citation>
    <scope>NUCLEOTIDE SEQUENCE [LARGE SCALE GENOMIC DNA]</scope>
</reference>
<dbReference type="InterPro" id="IPR035965">
    <property type="entry name" value="PAS-like_dom_sf"/>
</dbReference>
<keyword evidence="9" id="KW-0812">Transmembrane</keyword>
<dbReference type="Pfam" id="PF02518">
    <property type="entry name" value="HATPase_c"/>
    <property type="match status" value="1"/>
</dbReference>
<name>A0A1F7W6M0_9BACT</name>
<comment type="catalytic activity">
    <reaction evidence="1">
        <text>ATP + protein L-histidine = ADP + protein N-phospho-L-histidine.</text>
        <dbReference type="EC" id="2.7.13.3"/>
    </reaction>
</comment>
<evidence type="ECO:0000256" key="5">
    <source>
        <dbReference type="ARBA" id="ARBA00022777"/>
    </source>
</evidence>
<dbReference type="SUPFAM" id="SSF55785">
    <property type="entry name" value="PYP-like sensor domain (PAS domain)"/>
    <property type="match status" value="1"/>
</dbReference>
<evidence type="ECO:0000256" key="3">
    <source>
        <dbReference type="ARBA" id="ARBA00022553"/>
    </source>
</evidence>
<dbReference type="PROSITE" id="PS50109">
    <property type="entry name" value="HIS_KIN"/>
    <property type="match status" value="1"/>
</dbReference>
<dbReference type="PANTHER" id="PTHR45453">
    <property type="entry name" value="PHOSPHATE REGULON SENSOR PROTEIN PHOR"/>
    <property type="match status" value="1"/>
</dbReference>
<dbReference type="GO" id="GO:0000155">
    <property type="term" value="F:phosphorelay sensor kinase activity"/>
    <property type="evidence" value="ECO:0007669"/>
    <property type="project" value="InterPro"/>
</dbReference>
<keyword evidence="3" id="KW-0597">Phosphoprotein</keyword>
<dbReference type="GO" id="GO:0005886">
    <property type="term" value="C:plasma membrane"/>
    <property type="evidence" value="ECO:0007669"/>
    <property type="project" value="TreeGrafter"/>
</dbReference>
<dbReference type="SMART" id="SM00388">
    <property type="entry name" value="HisKA"/>
    <property type="match status" value="1"/>
</dbReference>
<dbReference type="InterPro" id="IPR000014">
    <property type="entry name" value="PAS"/>
</dbReference>
<accession>A0A1F7W6M0</accession>
<dbReference type="SMART" id="SM00387">
    <property type="entry name" value="HATPase_c"/>
    <property type="match status" value="1"/>
</dbReference>
<dbReference type="InterPro" id="IPR003661">
    <property type="entry name" value="HisK_dim/P_dom"/>
</dbReference>
<evidence type="ECO:0000256" key="9">
    <source>
        <dbReference type="SAM" id="Phobius"/>
    </source>
</evidence>
<evidence type="ECO:0000256" key="1">
    <source>
        <dbReference type="ARBA" id="ARBA00000085"/>
    </source>
</evidence>
<dbReference type="InterPro" id="IPR013655">
    <property type="entry name" value="PAS_fold_3"/>
</dbReference>
<dbReference type="Proteomes" id="UP000176501">
    <property type="component" value="Unassembled WGS sequence"/>
</dbReference>
<dbReference type="FunFam" id="3.30.565.10:FF:000006">
    <property type="entry name" value="Sensor histidine kinase WalK"/>
    <property type="match status" value="1"/>
</dbReference>
<evidence type="ECO:0000313" key="11">
    <source>
        <dbReference type="EMBL" id="OGL97754.1"/>
    </source>
</evidence>
<evidence type="ECO:0000256" key="7">
    <source>
        <dbReference type="ARBA" id="ARBA00023136"/>
    </source>
</evidence>
<dbReference type="Pfam" id="PF00512">
    <property type="entry name" value="HisKA"/>
    <property type="match status" value="1"/>
</dbReference>
<keyword evidence="7 9" id="KW-0472">Membrane</keyword>
<dbReference type="InterPro" id="IPR050351">
    <property type="entry name" value="BphY/WalK/GraS-like"/>
</dbReference>
<dbReference type="InterPro" id="IPR004358">
    <property type="entry name" value="Sig_transdc_His_kin-like_C"/>
</dbReference>
<dbReference type="CDD" id="cd00130">
    <property type="entry name" value="PAS"/>
    <property type="match status" value="1"/>
</dbReference>
<sequence length="461" mass="52516">MDIFDSAFVSILGICFVTILIMNGSLRRKKAEVISMRRTINDANEHALLEEIRELKIVSRSLKNRNKSLEKRLLHQEDSQIAILNVLEDVDEQRKKVAELTMRFSLATSAAQIGVWELELASGHLMLDKIMRSMFGVSETDEDVNLSIWEKRLYADDRKRTMEQIRNITRKKQEMDIRYRVMLQDHVIRTIRSFGRPIVLSDGSVNRYVGVCLDITKETIIDQQKTEFVSLASHQLKTPVGAISWNLEMLLAGDYGKVSLKQKAIMEEMYIMSRRINDLINGLLNVSRLEMGMFIVEPVPTDVVALCEEVLTEMHPMIVDKEHSLIKKLPKKLPMISVDPKLMRIVFQNYISNAIKYTQKKGKITVSLFADDTRLTFGVANNGEPIPVAEQSHIFEKMYRTTNARAQDPHGNGLGLYLVKKILQEAGGKAWFTSKEGEGTVFYATVPRAGMKRHEGTKALS</sequence>
<dbReference type="Gene3D" id="3.30.565.10">
    <property type="entry name" value="Histidine kinase-like ATPase, C-terminal domain"/>
    <property type="match status" value="1"/>
</dbReference>
<evidence type="ECO:0000256" key="2">
    <source>
        <dbReference type="ARBA" id="ARBA00012438"/>
    </source>
</evidence>
<dbReference type="CDD" id="cd00082">
    <property type="entry name" value="HisKA"/>
    <property type="match status" value="1"/>
</dbReference>
<evidence type="ECO:0000259" key="10">
    <source>
        <dbReference type="PROSITE" id="PS50109"/>
    </source>
</evidence>
<organism evidence="11 12">
    <name type="scientific">Candidatus Uhrbacteria bacterium RIFOXYB2_FULL_57_15</name>
    <dbReference type="NCBI Taxonomy" id="1802422"/>
    <lineage>
        <taxon>Bacteria</taxon>
        <taxon>Candidatus Uhriibacteriota</taxon>
    </lineage>
</organism>
<feature type="transmembrane region" description="Helical" evidence="9">
    <location>
        <begin position="6"/>
        <end position="26"/>
    </location>
</feature>
<dbReference type="PRINTS" id="PR00344">
    <property type="entry name" value="BCTRLSENSOR"/>
</dbReference>
<keyword evidence="6" id="KW-0902">Two-component regulatory system</keyword>
<gene>
    <name evidence="11" type="ORF">A2304_00625</name>
</gene>
<keyword evidence="9" id="KW-1133">Transmembrane helix</keyword>
<dbReference type="InterPro" id="IPR036890">
    <property type="entry name" value="HATPase_C_sf"/>
</dbReference>
<dbReference type="SUPFAM" id="SSF55874">
    <property type="entry name" value="ATPase domain of HSP90 chaperone/DNA topoisomerase II/histidine kinase"/>
    <property type="match status" value="1"/>
</dbReference>
<proteinExistence type="predicted"/>
<dbReference type="GO" id="GO:0016036">
    <property type="term" value="P:cellular response to phosphate starvation"/>
    <property type="evidence" value="ECO:0007669"/>
    <property type="project" value="TreeGrafter"/>
</dbReference>
<keyword evidence="8" id="KW-0175">Coiled coil</keyword>
<keyword evidence="4" id="KW-0808">Transferase</keyword>
<dbReference type="SUPFAM" id="SSF47384">
    <property type="entry name" value="Homodimeric domain of signal transducing histidine kinase"/>
    <property type="match status" value="1"/>
</dbReference>
<feature type="coiled-coil region" evidence="8">
    <location>
        <begin position="52"/>
        <end position="79"/>
    </location>
</feature>
<comment type="caution">
    <text evidence="11">The sequence shown here is derived from an EMBL/GenBank/DDBJ whole genome shotgun (WGS) entry which is preliminary data.</text>
</comment>
<evidence type="ECO:0000256" key="4">
    <source>
        <dbReference type="ARBA" id="ARBA00022679"/>
    </source>
</evidence>
<dbReference type="Pfam" id="PF08447">
    <property type="entry name" value="PAS_3"/>
    <property type="match status" value="1"/>
</dbReference>
<dbReference type="InterPro" id="IPR005467">
    <property type="entry name" value="His_kinase_dom"/>
</dbReference>
<feature type="domain" description="Histidine kinase" evidence="10">
    <location>
        <begin position="231"/>
        <end position="450"/>
    </location>
</feature>
<evidence type="ECO:0000313" key="12">
    <source>
        <dbReference type="Proteomes" id="UP000176501"/>
    </source>
</evidence>
<dbReference type="EMBL" id="MGFE01000030">
    <property type="protein sequence ID" value="OGL97754.1"/>
    <property type="molecule type" value="Genomic_DNA"/>
</dbReference>
<dbReference type="GO" id="GO:0004721">
    <property type="term" value="F:phosphoprotein phosphatase activity"/>
    <property type="evidence" value="ECO:0007669"/>
    <property type="project" value="TreeGrafter"/>
</dbReference>
<dbReference type="InterPro" id="IPR003594">
    <property type="entry name" value="HATPase_dom"/>
</dbReference>
<dbReference type="Gene3D" id="2.10.70.100">
    <property type="match status" value="1"/>
</dbReference>
<dbReference type="InterPro" id="IPR036097">
    <property type="entry name" value="HisK_dim/P_sf"/>
</dbReference>
<evidence type="ECO:0000256" key="8">
    <source>
        <dbReference type="SAM" id="Coils"/>
    </source>
</evidence>
<dbReference type="Gene3D" id="1.10.287.130">
    <property type="match status" value="1"/>
</dbReference>